<dbReference type="InterPro" id="IPR017850">
    <property type="entry name" value="Alkaline_phosphatase_core_sf"/>
</dbReference>
<evidence type="ECO:0000256" key="7">
    <source>
        <dbReference type="ARBA" id="ARBA00022723"/>
    </source>
</evidence>
<feature type="binding site" evidence="15">
    <location>
        <position position="58"/>
    </location>
    <ligand>
        <name>Mg(2+)</name>
        <dbReference type="ChEBI" id="CHEBI:18420"/>
    </ligand>
</feature>
<dbReference type="FunFam" id="3.40.720.10:FF:000008">
    <property type="entry name" value="Alkaline phosphatase"/>
    <property type="match status" value="1"/>
</dbReference>
<comment type="caution">
    <text evidence="20">The sequence shown here is derived from an EMBL/GenBank/DDBJ whole genome shotgun (WGS) entry which is preliminary data.</text>
</comment>
<evidence type="ECO:0000256" key="1">
    <source>
        <dbReference type="ARBA" id="ARBA00004609"/>
    </source>
</evidence>
<evidence type="ECO:0000256" key="9">
    <source>
        <dbReference type="ARBA" id="ARBA00022833"/>
    </source>
</evidence>
<evidence type="ECO:0000256" key="4">
    <source>
        <dbReference type="ARBA" id="ARBA00022475"/>
    </source>
</evidence>
<dbReference type="InterPro" id="IPR018299">
    <property type="entry name" value="Alkaline_phosphatase_AS"/>
</dbReference>
<dbReference type="Gene3D" id="3.40.720.10">
    <property type="entry name" value="Alkaline Phosphatase, subunit A"/>
    <property type="match status" value="1"/>
</dbReference>
<keyword evidence="11" id="KW-0472">Membrane</keyword>
<feature type="binding site" evidence="15">
    <location>
        <position position="377"/>
    </location>
    <ligand>
        <name>Zn(2+)</name>
        <dbReference type="ChEBI" id="CHEBI:29105"/>
        <label>2</label>
    </ligand>
</feature>
<evidence type="ECO:0000313" key="21">
    <source>
        <dbReference type="Proteomes" id="UP001152320"/>
    </source>
</evidence>
<keyword evidence="19" id="KW-0732">Signal</keyword>
<dbReference type="GO" id="GO:0004035">
    <property type="term" value="F:alkaline phosphatase activity"/>
    <property type="evidence" value="ECO:0007669"/>
    <property type="project" value="UniProtKB-EC"/>
</dbReference>
<keyword evidence="6" id="KW-0336">GPI-anchor</keyword>
<evidence type="ECO:0000256" key="16">
    <source>
        <dbReference type="RuleBase" id="RU003946"/>
    </source>
</evidence>
<evidence type="ECO:0000256" key="3">
    <source>
        <dbReference type="ARBA" id="ARBA00012647"/>
    </source>
</evidence>
<keyword evidence="9 15" id="KW-0862">Zinc</keyword>
<feature type="binding site" evidence="15">
    <location>
        <position position="376"/>
    </location>
    <ligand>
        <name>Zn(2+)</name>
        <dbReference type="ChEBI" id="CHEBI:29105"/>
        <label>2</label>
    </ligand>
</feature>
<dbReference type="AlphaFoldDB" id="A0A9Q0YHJ1"/>
<keyword evidence="12" id="KW-0325">Glycoprotein</keyword>
<evidence type="ECO:0000256" key="13">
    <source>
        <dbReference type="ARBA" id="ARBA00023288"/>
    </source>
</evidence>
<dbReference type="PRINTS" id="PR00113">
    <property type="entry name" value="ALKPHPHTASE"/>
</dbReference>
<accession>A0A9Q0YHJ1</accession>
<evidence type="ECO:0000256" key="17">
    <source>
        <dbReference type="RuleBase" id="RU003947"/>
    </source>
</evidence>
<sequence length="532" mass="57837">MAFAFLSLMLSFGALIELTHGQSQEFWNTQALETLNEALSLQDLNKNEAKNIIFFLGDGMSLTTVTAARILKGQLQGNPGEETFLSWENFPHTGLSKTYNTDAQVADSAGTATAFFCGVKSYSGAIGVDGTGKRGDCASTLDGYVDSVLKEANLAGMLHNKATGIVSTARLTHATPACTYAHAADRNWENNRDLPDDAVENGCTDIASQLIDHPEIQVALGGGRREFLPNTENDPEYTSTSGQRTDERNLVDEWKAEHPTKAAYVWNKEQFDQVDPENIDFLFGLFEPSHMQYEAFREDDLAGEPSIADMTEKAIRILRKNEKGFFLAVEGGRIDHAHHASVAYNSLHDTLAMDEAVIRALELTDTSDTLIIVTADHSHTVAFAGYPDRGNDILGKIDGGTDGLPYTTLGYLNGPGGTITSLSFAANGRRPNLTETETNSRTHVVESLVPLGSETHAGDDVPIYASGPFAHLFHTVHEQNYIAHVMRYAGCLGNGRMVCTDPPEIDECGGAVVHKLGFILLALSFLIHYCLC</sequence>
<comment type="catalytic activity">
    <reaction evidence="17">
        <text>a phosphate monoester + H2O = an alcohol + phosphate</text>
        <dbReference type="Rhea" id="RHEA:15017"/>
        <dbReference type="ChEBI" id="CHEBI:15377"/>
        <dbReference type="ChEBI" id="CHEBI:30879"/>
        <dbReference type="ChEBI" id="CHEBI:43474"/>
        <dbReference type="ChEBI" id="CHEBI:67140"/>
        <dbReference type="EC" id="3.1.3.1"/>
    </reaction>
</comment>
<keyword evidence="7 15" id="KW-0479">Metal-binding</keyword>
<evidence type="ECO:0000256" key="14">
    <source>
        <dbReference type="PIRSR" id="PIRSR601952-1"/>
    </source>
</evidence>
<feature type="compositionally biased region" description="Polar residues" evidence="18">
    <location>
        <begin position="230"/>
        <end position="243"/>
    </location>
</feature>
<keyword evidence="5" id="KW-0597">Phosphoprotein</keyword>
<evidence type="ECO:0000256" key="19">
    <source>
        <dbReference type="SAM" id="SignalP"/>
    </source>
</evidence>
<evidence type="ECO:0000256" key="8">
    <source>
        <dbReference type="ARBA" id="ARBA00022801"/>
    </source>
</evidence>
<name>A0A9Q0YHJ1_HOLLE</name>
<dbReference type="EMBL" id="JAIZAY010000021">
    <property type="protein sequence ID" value="KAJ8022224.1"/>
    <property type="molecule type" value="Genomic_DNA"/>
</dbReference>
<comment type="cofactor">
    <cofactor evidence="15">
        <name>Mg(2+)</name>
        <dbReference type="ChEBI" id="CHEBI:18420"/>
    </cofactor>
    <text evidence="15">Binds 1 Mg(2+) ion.</text>
</comment>
<comment type="cofactor">
    <cofactor evidence="15">
        <name>Zn(2+)</name>
        <dbReference type="ChEBI" id="CHEBI:29105"/>
    </cofactor>
    <text evidence="15">Binds 2 Zn(2+) ions.</text>
</comment>
<dbReference type="InterPro" id="IPR001952">
    <property type="entry name" value="Alkaline_phosphatase"/>
</dbReference>
<dbReference type="PANTHER" id="PTHR11596:SF5">
    <property type="entry name" value="ALKALINE PHOSPHATASE"/>
    <property type="match status" value="1"/>
</dbReference>
<feature type="binding site" evidence="15">
    <location>
        <position position="456"/>
    </location>
    <ligand>
        <name>Zn(2+)</name>
        <dbReference type="ChEBI" id="CHEBI:29105"/>
        <label>2</label>
    </ligand>
</feature>
<keyword evidence="13" id="KW-0449">Lipoprotein</keyword>
<keyword evidence="21" id="KW-1185">Reference proteome</keyword>
<gene>
    <name evidence="20" type="ORF">HOLleu_39641</name>
</gene>
<feature type="signal peptide" evidence="19">
    <location>
        <begin position="1"/>
        <end position="21"/>
    </location>
</feature>
<feature type="region of interest" description="Disordered" evidence="18">
    <location>
        <begin position="225"/>
        <end position="245"/>
    </location>
</feature>
<evidence type="ECO:0000256" key="5">
    <source>
        <dbReference type="ARBA" id="ARBA00022553"/>
    </source>
</evidence>
<keyword evidence="4" id="KW-1003">Cell membrane</keyword>
<dbReference type="CDD" id="cd16012">
    <property type="entry name" value="ALP"/>
    <property type="match status" value="1"/>
</dbReference>
<reference evidence="20" key="1">
    <citation type="submission" date="2021-10" db="EMBL/GenBank/DDBJ databases">
        <title>Tropical sea cucumber genome reveals ecological adaptation and Cuvierian tubules defense mechanism.</title>
        <authorList>
            <person name="Chen T."/>
        </authorList>
    </citation>
    <scope>NUCLEOTIDE SEQUENCE</scope>
    <source>
        <strain evidence="20">Nanhai2018</strain>
        <tissue evidence="20">Muscle</tissue>
    </source>
</reference>
<evidence type="ECO:0000256" key="11">
    <source>
        <dbReference type="ARBA" id="ARBA00023136"/>
    </source>
</evidence>
<organism evidence="20 21">
    <name type="scientific">Holothuria leucospilota</name>
    <name type="common">Black long sea cucumber</name>
    <name type="synonym">Mertensiothuria leucospilota</name>
    <dbReference type="NCBI Taxonomy" id="206669"/>
    <lineage>
        <taxon>Eukaryota</taxon>
        <taxon>Metazoa</taxon>
        <taxon>Echinodermata</taxon>
        <taxon>Eleutherozoa</taxon>
        <taxon>Echinozoa</taxon>
        <taxon>Holothuroidea</taxon>
        <taxon>Aspidochirotacea</taxon>
        <taxon>Aspidochirotida</taxon>
        <taxon>Holothuriidae</taxon>
        <taxon>Holothuria</taxon>
    </lineage>
</organism>
<dbReference type="SMART" id="SM00098">
    <property type="entry name" value="alkPPc"/>
    <property type="match status" value="1"/>
</dbReference>
<feature type="chain" id="PRO_5040351271" description="Alkaline phosphatase" evidence="19">
    <location>
        <begin position="22"/>
        <end position="532"/>
    </location>
</feature>
<keyword evidence="10 15" id="KW-0460">Magnesium</keyword>
<keyword evidence="8 17" id="KW-0378">Hydrolase</keyword>
<evidence type="ECO:0000256" key="12">
    <source>
        <dbReference type="ARBA" id="ARBA00023180"/>
    </source>
</evidence>
<feature type="binding site" evidence="15">
    <location>
        <position position="175"/>
    </location>
    <ligand>
        <name>Mg(2+)</name>
        <dbReference type="ChEBI" id="CHEBI:18420"/>
    </ligand>
</feature>
<feature type="binding site" evidence="15">
    <location>
        <position position="173"/>
    </location>
    <ligand>
        <name>Mg(2+)</name>
        <dbReference type="ChEBI" id="CHEBI:18420"/>
    </ligand>
</feature>
<evidence type="ECO:0000256" key="18">
    <source>
        <dbReference type="SAM" id="MobiDB-lite"/>
    </source>
</evidence>
<dbReference type="SUPFAM" id="SSF53649">
    <property type="entry name" value="Alkaline phosphatase-like"/>
    <property type="match status" value="1"/>
</dbReference>
<comment type="subcellular location">
    <subcellularLocation>
        <location evidence="1">Cell membrane</location>
        <topology evidence="1">Lipid-anchor</topology>
        <topology evidence="1">GPI-anchor</topology>
    </subcellularLocation>
</comment>
<dbReference type="Proteomes" id="UP001152320">
    <property type="component" value="Chromosome 21"/>
</dbReference>
<dbReference type="OrthoDB" id="5818554at2759"/>
<dbReference type="GO" id="GO:0098552">
    <property type="term" value="C:side of membrane"/>
    <property type="evidence" value="ECO:0007669"/>
    <property type="project" value="UniProtKB-KW"/>
</dbReference>
<dbReference type="GO" id="GO:0046872">
    <property type="term" value="F:metal ion binding"/>
    <property type="evidence" value="ECO:0007669"/>
    <property type="project" value="UniProtKB-KW"/>
</dbReference>
<dbReference type="PROSITE" id="PS00123">
    <property type="entry name" value="ALKALINE_PHOSPHATASE"/>
    <property type="match status" value="1"/>
</dbReference>
<dbReference type="GO" id="GO:0005886">
    <property type="term" value="C:plasma membrane"/>
    <property type="evidence" value="ECO:0007669"/>
    <property type="project" value="UniProtKB-SubCell"/>
</dbReference>
<feature type="binding site" evidence="15">
    <location>
        <position position="58"/>
    </location>
    <ligand>
        <name>Zn(2+)</name>
        <dbReference type="ChEBI" id="CHEBI:29105"/>
        <label>2</label>
    </ligand>
</feature>
<comment type="similarity">
    <text evidence="2 16">Belongs to the alkaline phosphatase family.</text>
</comment>
<dbReference type="EC" id="3.1.3.1" evidence="3 17"/>
<feature type="active site" description="Phosphoserine intermediate" evidence="14">
    <location>
        <position position="108"/>
    </location>
</feature>
<evidence type="ECO:0000256" key="10">
    <source>
        <dbReference type="ARBA" id="ARBA00022842"/>
    </source>
</evidence>
<protein>
    <recommendedName>
        <fullName evidence="3 17">Alkaline phosphatase</fullName>
        <ecNumber evidence="3 17">3.1.3.1</ecNumber>
    </recommendedName>
</protein>
<evidence type="ECO:0000313" key="20">
    <source>
        <dbReference type="EMBL" id="KAJ8022224.1"/>
    </source>
</evidence>
<feature type="binding site" evidence="15">
    <location>
        <position position="339"/>
    </location>
    <ligand>
        <name>Zn(2+)</name>
        <dbReference type="ChEBI" id="CHEBI:29105"/>
        <label>2</label>
    </ligand>
</feature>
<evidence type="ECO:0000256" key="6">
    <source>
        <dbReference type="ARBA" id="ARBA00022622"/>
    </source>
</evidence>
<evidence type="ECO:0000256" key="15">
    <source>
        <dbReference type="PIRSR" id="PIRSR601952-2"/>
    </source>
</evidence>
<feature type="binding site" evidence="15">
    <location>
        <position position="335"/>
    </location>
    <ligand>
        <name>Zn(2+)</name>
        <dbReference type="ChEBI" id="CHEBI:29105"/>
        <label>2</label>
    </ligand>
</feature>
<proteinExistence type="inferred from homology"/>
<evidence type="ECO:0000256" key="2">
    <source>
        <dbReference type="ARBA" id="ARBA00005984"/>
    </source>
</evidence>
<feature type="binding site" evidence="15">
    <location>
        <position position="330"/>
    </location>
    <ligand>
        <name>Mg(2+)</name>
        <dbReference type="ChEBI" id="CHEBI:18420"/>
    </ligand>
</feature>
<dbReference type="Pfam" id="PF00245">
    <property type="entry name" value="Alk_phosphatase"/>
    <property type="match status" value="1"/>
</dbReference>
<dbReference type="PANTHER" id="PTHR11596">
    <property type="entry name" value="ALKALINE PHOSPHATASE"/>
    <property type="match status" value="1"/>
</dbReference>